<keyword evidence="6 8" id="KW-0472">Membrane</keyword>
<accession>A0A8J2PNV3</accession>
<evidence type="ECO:0000256" key="3">
    <source>
        <dbReference type="ARBA" id="ARBA00022475"/>
    </source>
</evidence>
<dbReference type="PANTHER" id="PTHR11923:SF51">
    <property type="entry name" value="LYSOSOME MEMBRANE PROTEIN 2"/>
    <property type="match status" value="1"/>
</dbReference>
<keyword evidence="5 8" id="KW-1133">Transmembrane helix</keyword>
<keyword evidence="3" id="KW-1003">Cell membrane</keyword>
<dbReference type="GO" id="GO:0005886">
    <property type="term" value="C:plasma membrane"/>
    <property type="evidence" value="ECO:0007669"/>
    <property type="project" value="UniProtKB-SubCell"/>
</dbReference>
<dbReference type="GO" id="GO:0005044">
    <property type="term" value="F:scavenger receptor activity"/>
    <property type="evidence" value="ECO:0007669"/>
    <property type="project" value="TreeGrafter"/>
</dbReference>
<keyword evidence="10" id="KW-1185">Reference proteome</keyword>
<dbReference type="OrthoDB" id="514335at2759"/>
<evidence type="ECO:0000313" key="10">
    <source>
        <dbReference type="Proteomes" id="UP000708208"/>
    </source>
</evidence>
<evidence type="ECO:0000256" key="6">
    <source>
        <dbReference type="ARBA" id="ARBA00023136"/>
    </source>
</evidence>
<comment type="similarity">
    <text evidence="2">Belongs to the CD36 family.</text>
</comment>
<sequence>MGASHVLIISGSIIFIVFAALGFGGLDLLIENSLRGIMVLKEGTSVWDLWRTMPLPIYIKFRFFNITNAEGLANGAKAQLQEIGPYTYL</sequence>
<keyword evidence="4 8" id="KW-0812">Transmembrane</keyword>
<dbReference type="Proteomes" id="UP000708208">
    <property type="component" value="Unassembled WGS sequence"/>
</dbReference>
<protein>
    <submittedName>
        <fullName evidence="9">Uncharacterized protein</fullName>
    </submittedName>
</protein>
<dbReference type="InterPro" id="IPR002159">
    <property type="entry name" value="CD36_fam"/>
</dbReference>
<evidence type="ECO:0000256" key="1">
    <source>
        <dbReference type="ARBA" id="ARBA00004236"/>
    </source>
</evidence>
<evidence type="ECO:0000256" key="5">
    <source>
        <dbReference type="ARBA" id="ARBA00022989"/>
    </source>
</evidence>
<dbReference type="PANTHER" id="PTHR11923">
    <property type="entry name" value="SCAVENGER RECEPTOR CLASS B TYPE-1 SR-B1"/>
    <property type="match status" value="1"/>
</dbReference>
<dbReference type="AlphaFoldDB" id="A0A8J2PNV3"/>
<comment type="caution">
    <text evidence="9">The sequence shown here is derived from an EMBL/GenBank/DDBJ whole genome shotgun (WGS) entry which is preliminary data.</text>
</comment>
<comment type="subcellular location">
    <subcellularLocation>
        <location evidence="1">Cell membrane</location>
    </subcellularLocation>
</comment>
<name>A0A8J2PNV3_9HEXA</name>
<evidence type="ECO:0000256" key="4">
    <source>
        <dbReference type="ARBA" id="ARBA00022692"/>
    </source>
</evidence>
<proteinExistence type="inferred from homology"/>
<evidence type="ECO:0000256" key="2">
    <source>
        <dbReference type="ARBA" id="ARBA00010532"/>
    </source>
</evidence>
<keyword evidence="7" id="KW-0325">Glycoprotein</keyword>
<evidence type="ECO:0000256" key="8">
    <source>
        <dbReference type="SAM" id="Phobius"/>
    </source>
</evidence>
<dbReference type="GO" id="GO:0005737">
    <property type="term" value="C:cytoplasm"/>
    <property type="evidence" value="ECO:0007669"/>
    <property type="project" value="TreeGrafter"/>
</dbReference>
<evidence type="ECO:0000256" key="7">
    <source>
        <dbReference type="ARBA" id="ARBA00023180"/>
    </source>
</evidence>
<feature type="transmembrane region" description="Helical" evidence="8">
    <location>
        <begin position="6"/>
        <end position="30"/>
    </location>
</feature>
<dbReference type="Pfam" id="PF01130">
    <property type="entry name" value="CD36"/>
    <property type="match status" value="1"/>
</dbReference>
<reference evidence="9" key="1">
    <citation type="submission" date="2021-06" db="EMBL/GenBank/DDBJ databases">
        <authorList>
            <person name="Hodson N. C."/>
            <person name="Mongue J. A."/>
            <person name="Jaron S. K."/>
        </authorList>
    </citation>
    <scope>NUCLEOTIDE SEQUENCE</scope>
</reference>
<gene>
    <name evidence="9" type="ORF">AFUS01_LOCUS30134</name>
</gene>
<dbReference type="EMBL" id="CAJVCH010457100">
    <property type="protein sequence ID" value="CAG7819704.1"/>
    <property type="molecule type" value="Genomic_DNA"/>
</dbReference>
<organism evidence="9 10">
    <name type="scientific">Allacma fusca</name>
    <dbReference type="NCBI Taxonomy" id="39272"/>
    <lineage>
        <taxon>Eukaryota</taxon>
        <taxon>Metazoa</taxon>
        <taxon>Ecdysozoa</taxon>
        <taxon>Arthropoda</taxon>
        <taxon>Hexapoda</taxon>
        <taxon>Collembola</taxon>
        <taxon>Symphypleona</taxon>
        <taxon>Sminthuridae</taxon>
        <taxon>Allacma</taxon>
    </lineage>
</organism>
<evidence type="ECO:0000313" key="9">
    <source>
        <dbReference type="EMBL" id="CAG7819704.1"/>
    </source>
</evidence>